<dbReference type="Proteomes" id="UP000261340">
    <property type="component" value="Unplaced"/>
</dbReference>
<evidence type="ECO:0000313" key="2">
    <source>
        <dbReference type="Ensembl" id="ENSACIP00000006207.1"/>
    </source>
</evidence>
<dbReference type="PANTHER" id="PTHR45784">
    <property type="entry name" value="C-TYPE LECTIN DOMAIN FAMILY 20 MEMBER A-RELATED"/>
    <property type="match status" value="1"/>
</dbReference>
<dbReference type="AlphaFoldDB" id="A0A3Q0R834"/>
<dbReference type="GeneTree" id="ENSGT00940000177278"/>
<evidence type="ECO:0000259" key="1">
    <source>
        <dbReference type="PROSITE" id="PS50041"/>
    </source>
</evidence>
<name>A0A3Q0R834_AMPCI</name>
<dbReference type="InterPro" id="IPR016186">
    <property type="entry name" value="C-type_lectin-like/link_sf"/>
</dbReference>
<dbReference type="Gene3D" id="3.10.100.10">
    <property type="entry name" value="Mannose-Binding Protein A, subunit A"/>
    <property type="match status" value="1"/>
</dbReference>
<dbReference type="PANTHER" id="PTHR45784:SF3">
    <property type="entry name" value="C-TYPE LECTIN DOMAIN FAMILY 4 MEMBER K-LIKE-RELATED"/>
    <property type="match status" value="1"/>
</dbReference>
<organism evidence="2 3">
    <name type="scientific">Amphilophus citrinellus</name>
    <name type="common">Midas cichlid</name>
    <name type="synonym">Cichlasoma citrinellum</name>
    <dbReference type="NCBI Taxonomy" id="61819"/>
    <lineage>
        <taxon>Eukaryota</taxon>
        <taxon>Metazoa</taxon>
        <taxon>Chordata</taxon>
        <taxon>Craniata</taxon>
        <taxon>Vertebrata</taxon>
        <taxon>Euteleostomi</taxon>
        <taxon>Actinopterygii</taxon>
        <taxon>Neopterygii</taxon>
        <taxon>Teleostei</taxon>
        <taxon>Neoteleostei</taxon>
        <taxon>Acanthomorphata</taxon>
        <taxon>Ovalentaria</taxon>
        <taxon>Cichlomorphae</taxon>
        <taxon>Cichliformes</taxon>
        <taxon>Cichlidae</taxon>
        <taxon>New World cichlids</taxon>
        <taxon>Cichlasomatinae</taxon>
        <taxon>Heroini</taxon>
        <taxon>Amphilophus</taxon>
    </lineage>
</organism>
<dbReference type="Pfam" id="PF00059">
    <property type="entry name" value="Lectin_C"/>
    <property type="match status" value="1"/>
</dbReference>
<sequence>CALFTLLKLRNSLATAPLSPLTAQLLADFHSQMRKGNKTFHLIEMFVNWTQAQNYCRHHHTDLASGLDQVDGEELKSVKNYKGVNNAWIGLFRDSWRWSDGSDFSFRFWEMKLFNDGQSSSTCAMTLLNRSGRWSSDGFFTKIYHH</sequence>
<proteinExistence type="predicted"/>
<dbReference type="InterPro" id="IPR016187">
    <property type="entry name" value="CTDL_fold"/>
</dbReference>
<keyword evidence="3" id="KW-1185">Reference proteome</keyword>
<dbReference type="PROSITE" id="PS50041">
    <property type="entry name" value="C_TYPE_LECTIN_2"/>
    <property type="match status" value="1"/>
</dbReference>
<accession>A0A3Q0R834</accession>
<feature type="domain" description="C-type lectin" evidence="1">
    <location>
        <begin position="35"/>
        <end position="136"/>
    </location>
</feature>
<dbReference type="InterPro" id="IPR001304">
    <property type="entry name" value="C-type_lectin-like"/>
</dbReference>
<evidence type="ECO:0000313" key="3">
    <source>
        <dbReference type="Proteomes" id="UP000261340"/>
    </source>
</evidence>
<dbReference type="SMART" id="SM00034">
    <property type="entry name" value="CLECT"/>
    <property type="match status" value="1"/>
</dbReference>
<reference evidence="2" key="1">
    <citation type="submission" date="2025-08" db="UniProtKB">
        <authorList>
            <consortium name="Ensembl"/>
        </authorList>
    </citation>
    <scope>IDENTIFICATION</scope>
</reference>
<dbReference type="OMA" id="CFTEMKK"/>
<reference evidence="2" key="2">
    <citation type="submission" date="2025-09" db="UniProtKB">
        <authorList>
            <consortium name="Ensembl"/>
        </authorList>
    </citation>
    <scope>IDENTIFICATION</scope>
</reference>
<dbReference type="Ensembl" id="ENSACIT00000006393.1">
    <property type="protein sequence ID" value="ENSACIP00000006207.1"/>
    <property type="gene ID" value="ENSACIG00000004867.1"/>
</dbReference>
<protein>
    <recommendedName>
        <fullName evidence="1">C-type lectin domain-containing protein</fullName>
    </recommendedName>
</protein>
<dbReference type="SUPFAM" id="SSF56436">
    <property type="entry name" value="C-type lectin-like"/>
    <property type="match status" value="1"/>
</dbReference>